<dbReference type="PROSITE" id="PS51683">
    <property type="entry name" value="SAM_OMT_II"/>
    <property type="match status" value="1"/>
</dbReference>
<evidence type="ECO:0000256" key="1">
    <source>
        <dbReference type="ARBA" id="ARBA00004123"/>
    </source>
</evidence>
<feature type="compositionally biased region" description="Polar residues" evidence="8">
    <location>
        <begin position="156"/>
        <end position="165"/>
    </location>
</feature>
<feature type="region of interest" description="Disordered" evidence="8">
    <location>
        <begin position="264"/>
        <end position="290"/>
    </location>
</feature>
<dbReference type="SUPFAM" id="SSF48371">
    <property type="entry name" value="ARM repeat"/>
    <property type="match status" value="1"/>
</dbReference>
<dbReference type="InterPro" id="IPR001077">
    <property type="entry name" value="COMT_C"/>
</dbReference>
<name>A0A9Q1L783_9SOLA</name>
<keyword evidence="5" id="KW-0949">S-adenosyl-L-methionine</keyword>
<keyword evidence="4" id="KW-0808">Transferase</keyword>
<proteinExistence type="inferred from homology"/>
<dbReference type="InterPro" id="IPR057989">
    <property type="entry name" value="TPR_RPAP1/MINIYO-like"/>
</dbReference>
<evidence type="ECO:0000259" key="9">
    <source>
        <dbReference type="Pfam" id="PF00891"/>
    </source>
</evidence>
<evidence type="ECO:0000259" key="12">
    <source>
        <dbReference type="Pfam" id="PF25766"/>
    </source>
</evidence>
<evidence type="ECO:0000313" key="13">
    <source>
        <dbReference type="EMBL" id="KAJ8530312.1"/>
    </source>
</evidence>
<dbReference type="InterPro" id="IPR016024">
    <property type="entry name" value="ARM-type_fold"/>
</dbReference>
<dbReference type="Pfam" id="PF08621">
    <property type="entry name" value="RPAP1_N"/>
    <property type="match status" value="1"/>
</dbReference>
<accession>A0A9Q1L783</accession>
<dbReference type="GO" id="GO:0032259">
    <property type="term" value="P:methylation"/>
    <property type="evidence" value="ECO:0007669"/>
    <property type="project" value="UniProtKB-KW"/>
</dbReference>
<evidence type="ECO:0000313" key="14">
    <source>
        <dbReference type="Proteomes" id="UP001152561"/>
    </source>
</evidence>
<feature type="compositionally biased region" description="Polar residues" evidence="8">
    <location>
        <begin position="197"/>
        <end position="210"/>
    </location>
</feature>
<dbReference type="InterPro" id="IPR055326">
    <property type="entry name" value="MINIYO"/>
</dbReference>
<keyword evidence="6" id="KW-0804">Transcription</keyword>
<evidence type="ECO:0000256" key="7">
    <source>
        <dbReference type="ARBA" id="ARBA00023242"/>
    </source>
</evidence>
<sequence>MKNVDPKKPTTQKIFGTVINEDDASHLVGGIVEKGFSEPPLKPPTTWSFAPRTTVLPFPVARHRAHGPHWAPKVGDVRGNNDHDGEENEEEEEEFTGMDQIGAFAKPVERKENKGLDFSRWREIVASDNSSVPYKREESAHKLKSTSKEQKAIAEVSQNKNNSNERAPDKYGKGASLSVEDVIEDMHPTLQVKAQKHNISANKTAASLDSQEVEGRQKASSLESEIDAENQAQLARMSAAEISEAQAELMAKLSPGVLEALKRKGQEKLKRGKSSKSGPHHSDEKGSLLDQQMKNATSQGTRKNVEDDTPKLSTSTCVWDDWSRRVESVRELRFSLDGNIVKSEFHVPKSGNNISACAEQSLSERDYLRTEGDPGAAGYTIKEAVALARSMVPGQRAFAFHLIASVLDRAIHNIYQNQLGCILRSQDRDGFNNWEAIWAFTLGPEPELALLLRMYLDDNHNSVVLACARAIQCAITFEINEEFFEFVERIPTLQRDAPTAPIFRSRPEIEDGFLHGGFWKYNAKPSNLLPFTPDSLDNGESEHTIQDDVVVGGQDIAAGLIRMGILQRIQYLLETEPSAALEECLISILIAIARHSPTCAAAIMKCQQLVQTIIDIFTSKEQMEIDTSKIKSVTLLKILARFDKKNCLEFIKTGIVQKMTWHLYRYTSFDQWVKSGNEACKLSSALLVEQLRLWMVCVQHGYCASYFSDLFPALCIWLNVPAFGKLVDNNVLSEYAAIAKEAYLVLGALTRRLPNFYSHMQQMDEGTTKEAENWCWAQVDPMIDSALESIRIKEMPLLSRLFEWQNEEKLNGDMQDSAVSPLLWLISSIMDMLSAVLEAVIPEDNAELCHGTLPWLPDFVPKIGLEILKNGLMSFDGAAGNGSFVECLCYLRKINQQETSIASSSCLQGLLRVAWCVDKLISLANNEPRNLLQYQRFTREEETLAAGILHSSLPELTTLMTSLMESSGSGWRHMQSIETFGRGGPAPGIGVGWGAPGGGFWSKNILSAQVDARLFIYLLDVFPIVSVKNQFTTEGMNSIIQKINSVMGACLLLGPMDSFAVDKLLDFLFQVPTLKYMDFSIRQFLNLNQGFQEEDYLLLSDVLASHFKKKWLSAKRKCKSVAEDEQQVFRKNSNKRSVLLDTIPEEISESNPASQEPKCLVAEWAHQRLPLPLHWFLSPLSVLCSTSHDKSLDFLKVAKGGLFFLLGIELMSTSLPAELHTPVRNVPIVWKLHALSAALLSGMGIFEDNSRDLYKALQDVYGELLDREEKVDAKNLKFKTDVHENYSTFIDNLVEQFAAVSYGDMIFGRQVGVYLHQFVEAPMRLAAWNALSNACALELLPPLEKCIAATCGYLEPVEDDERILEAYCKSWVSGALDKAARRGCASFTLALHHLSSFIFQTCSGNMLPLRNKLVKSLLRDYSRKKQHEVLFINLLEYQMPDTRSKPSLAKERMPHHSDDMVNRLQILKEACEGNSSLLSEVEKLSSSVLHDWSDEECIQILKNCIKVLPKDTGKVIIVEAVLEGGKGSEKSLKDVGFMLDMIMMAHTTNGKERATKEWAHILTEAGFSRHSIVDIPAIEYVIIAYP</sequence>
<keyword evidence="7" id="KW-0539">Nucleus</keyword>
<feature type="compositionally biased region" description="Acidic residues" evidence="8">
    <location>
        <begin position="84"/>
        <end position="96"/>
    </location>
</feature>
<feature type="domain" description="O-methyltransferase C-terminal" evidence="9">
    <location>
        <begin position="1486"/>
        <end position="1568"/>
    </location>
</feature>
<evidence type="ECO:0000259" key="11">
    <source>
        <dbReference type="Pfam" id="PF08621"/>
    </source>
</evidence>
<evidence type="ECO:0000256" key="5">
    <source>
        <dbReference type="ARBA" id="ARBA00022691"/>
    </source>
</evidence>
<evidence type="ECO:0000259" key="10">
    <source>
        <dbReference type="Pfam" id="PF08620"/>
    </source>
</evidence>
<feature type="region of interest" description="Disordered" evidence="8">
    <location>
        <begin position="127"/>
        <end position="173"/>
    </location>
</feature>
<dbReference type="OrthoDB" id="348201at2759"/>
<keyword evidence="14" id="KW-1185">Reference proteome</keyword>
<dbReference type="Pfam" id="PF00891">
    <property type="entry name" value="Methyltransf_2"/>
    <property type="match status" value="1"/>
</dbReference>
<dbReference type="SUPFAM" id="SSF53335">
    <property type="entry name" value="S-adenosyl-L-methionine-dependent methyltransferases"/>
    <property type="match status" value="1"/>
</dbReference>
<feature type="domain" description="RPAP1 C-terminal" evidence="10">
    <location>
        <begin position="331"/>
        <end position="410"/>
    </location>
</feature>
<dbReference type="PANTHER" id="PTHR47605">
    <property type="entry name" value="TRANSCRIPTIONAL ELONGATION REGULATOR MINIYO"/>
    <property type="match status" value="1"/>
</dbReference>
<feature type="compositionally biased region" description="Basic and acidic residues" evidence="8">
    <location>
        <begin position="134"/>
        <end position="152"/>
    </location>
</feature>
<evidence type="ECO:0000256" key="2">
    <source>
        <dbReference type="ARBA" id="ARBA00009953"/>
    </source>
</evidence>
<dbReference type="InterPro" id="IPR029063">
    <property type="entry name" value="SAM-dependent_MTases_sf"/>
</dbReference>
<dbReference type="GO" id="GO:0008171">
    <property type="term" value="F:O-methyltransferase activity"/>
    <property type="evidence" value="ECO:0007669"/>
    <property type="project" value="InterPro"/>
</dbReference>
<feature type="region of interest" description="Disordered" evidence="8">
    <location>
        <begin position="195"/>
        <end position="231"/>
    </location>
</feature>
<dbReference type="Gene3D" id="3.40.50.150">
    <property type="entry name" value="Vaccinia Virus protein VP39"/>
    <property type="match status" value="1"/>
</dbReference>
<feature type="domain" description="RPAP1/MINIYO-like TPR repeats" evidence="12">
    <location>
        <begin position="1222"/>
        <end position="1401"/>
    </location>
</feature>
<dbReference type="Pfam" id="PF08620">
    <property type="entry name" value="RPAP1_C"/>
    <property type="match status" value="1"/>
</dbReference>
<keyword evidence="3" id="KW-0489">Methyltransferase</keyword>
<dbReference type="PANTHER" id="PTHR47605:SF2">
    <property type="entry name" value="TRANSCRIPTIONAL ELONGATION REGULATOR MINIYO"/>
    <property type="match status" value="1"/>
</dbReference>
<protein>
    <recommendedName>
        <fullName evidence="15">Transcriptional elongation regulator MINIYO</fullName>
    </recommendedName>
</protein>
<dbReference type="EMBL" id="JAJAGQ010000022">
    <property type="protein sequence ID" value="KAJ8530312.1"/>
    <property type="molecule type" value="Genomic_DNA"/>
</dbReference>
<organism evidence="13 14">
    <name type="scientific">Anisodus acutangulus</name>
    <dbReference type="NCBI Taxonomy" id="402998"/>
    <lineage>
        <taxon>Eukaryota</taxon>
        <taxon>Viridiplantae</taxon>
        <taxon>Streptophyta</taxon>
        <taxon>Embryophyta</taxon>
        <taxon>Tracheophyta</taxon>
        <taxon>Spermatophyta</taxon>
        <taxon>Magnoliopsida</taxon>
        <taxon>eudicotyledons</taxon>
        <taxon>Gunneridae</taxon>
        <taxon>Pentapetalae</taxon>
        <taxon>asterids</taxon>
        <taxon>lamiids</taxon>
        <taxon>Solanales</taxon>
        <taxon>Solanaceae</taxon>
        <taxon>Solanoideae</taxon>
        <taxon>Hyoscyameae</taxon>
        <taxon>Anisodus</taxon>
    </lineage>
</organism>
<evidence type="ECO:0008006" key="15">
    <source>
        <dbReference type="Google" id="ProtNLM"/>
    </source>
</evidence>
<evidence type="ECO:0000256" key="6">
    <source>
        <dbReference type="ARBA" id="ARBA00023163"/>
    </source>
</evidence>
<gene>
    <name evidence="13" type="ORF">K7X08_037147</name>
</gene>
<dbReference type="InterPro" id="IPR013929">
    <property type="entry name" value="RPAP1_C"/>
</dbReference>
<comment type="similarity">
    <text evidence="2">Belongs to the RPAP1 family.</text>
</comment>
<evidence type="ECO:0000256" key="4">
    <source>
        <dbReference type="ARBA" id="ARBA00022679"/>
    </source>
</evidence>
<comment type="subcellular location">
    <subcellularLocation>
        <location evidence="1">Nucleus</location>
    </subcellularLocation>
</comment>
<evidence type="ECO:0000256" key="3">
    <source>
        <dbReference type="ARBA" id="ARBA00022603"/>
    </source>
</evidence>
<feature type="domain" description="RPAP1 N-terminal" evidence="11">
    <location>
        <begin position="225"/>
        <end position="268"/>
    </location>
</feature>
<dbReference type="InterPro" id="IPR016461">
    <property type="entry name" value="COMT-like"/>
</dbReference>
<evidence type="ECO:0000256" key="8">
    <source>
        <dbReference type="SAM" id="MobiDB-lite"/>
    </source>
</evidence>
<feature type="region of interest" description="Disordered" evidence="8">
    <location>
        <begin position="67"/>
        <end position="109"/>
    </location>
</feature>
<dbReference type="Pfam" id="PF25766">
    <property type="entry name" value="TPR_RPAP1"/>
    <property type="match status" value="1"/>
</dbReference>
<dbReference type="InterPro" id="IPR013930">
    <property type="entry name" value="RPAP1_N"/>
</dbReference>
<dbReference type="Proteomes" id="UP001152561">
    <property type="component" value="Unassembled WGS sequence"/>
</dbReference>
<reference evidence="14" key="1">
    <citation type="journal article" date="2023" name="Proc. Natl. Acad. Sci. U.S.A.">
        <title>Genomic and structural basis for evolution of tropane alkaloid biosynthesis.</title>
        <authorList>
            <person name="Wanga Y.-J."/>
            <person name="Taina T."/>
            <person name="Yua J.-Y."/>
            <person name="Lia J."/>
            <person name="Xua B."/>
            <person name="Chenc J."/>
            <person name="D'Auriad J.C."/>
            <person name="Huanga J.-P."/>
            <person name="Huanga S.-X."/>
        </authorList>
    </citation>
    <scope>NUCLEOTIDE SEQUENCE [LARGE SCALE GENOMIC DNA]</scope>
    <source>
        <strain evidence="14">cv. KIB-2019</strain>
    </source>
</reference>
<comment type="caution">
    <text evidence="13">The sequence shown here is derived from an EMBL/GenBank/DDBJ whole genome shotgun (WGS) entry which is preliminary data.</text>
</comment>